<dbReference type="Pfam" id="PF00899">
    <property type="entry name" value="ThiF"/>
    <property type="match status" value="1"/>
</dbReference>
<dbReference type="GO" id="GO:0005737">
    <property type="term" value="C:cytoplasm"/>
    <property type="evidence" value="ECO:0007669"/>
    <property type="project" value="TreeGrafter"/>
</dbReference>
<dbReference type="Gene3D" id="1.10.10.10">
    <property type="entry name" value="Winged helix-like DNA-binding domain superfamily/Winged helix DNA-binding domain"/>
    <property type="match status" value="1"/>
</dbReference>
<protein>
    <submittedName>
        <fullName evidence="5">Molybdopterin/thiamine biosynthesis adenylyltransferase</fullName>
    </submittedName>
</protein>
<comment type="caution">
    <text evidence="5">The sequence shown here is derived from an EMBL/GenBank/DDBJ whole genome shotgun (WGS) entry which is preliminary data.</text>
</comment>
<dbReference type="RefSeq" id="WP_116224734.1">
    <property type="nucleotide sequence ID" value="NZ_AP018437.1"/>
</dbReference>
<dbReference type="Pfam" id="PF00392">
    <property type="entry name" value="GntR"/>
    <property type="match status" value="1"/>
</dbReference>
<dbReference type="GO" id="GO:0004792">
    <property type="term" value="F:thiosulfate-cyanide sulfurtransferase activity"/>
    <property type="evidence" value="ECO:0007669"/>
    <property type="project" value="TreeGrafter"/>
</dbReference>
<evidence type="ECO:0000313" key="6">
    <source>
        <dbReference type="Proteomes" id="UP000256388"/>
    </source>
</evidence>
<dbReference type="CDD" id="cd07377">
    <property type="entry name" value="WHTH_GntR"/>
    <property type="match status" value="1"/>
</dbReference>
<evidence type="ECO:0000256" key="3">
    <source>
        <dbReference type="ARBA" id="ARBA00023163"/>
    </source>
</evidence>
<dbReference type="InterPro" id="IPR000524">
    <property type="entry name" value="Tscrpt_reg_HTH_GntR"/>
</dbReference>
<dbReference type="PANTHER" id="PTHR10953">
    <property type="entry name" value="UBIQUITIN-ACTIVATING ENZYME E1"/>
    <property type="match status" value="1"/>
</dbReference>
<gene>
    <name evidence="5" type="ORF">DFR64_1504</name>
</gene>
<keyword evidence="1" id="KW-0805">Transcription regulation</keyword>
<keyword evidence="5" id="KW-0548">Nucleotidyltransferase</keyword>
<dbReference type="GO" id="GO:0003677">
    <property type="term" value="F:DNA binding"/>
    <property type="evidence" value="ECO:0007669"/>
    <property type="project" value="UniProtKB-KW"/>
</dbReference>
<evidence type="ECO:0000256" key="1">
    <source>
        <dbReference type="ARBA" id="ARBA00023015"/>
    </source>
</evidence>
<evidence type="ECO:0000256" key="2">
    <source>
        <dbReference type="ARBA" id="ARBA00023125"/>
    </source>
</evidence>
<sequence>MDEIPRKSLSEIVAGKLAAQVLDGTYQSGFQLPAERDLIKLFGVSRSTLREALKALEEINLIESRHGVGWFISELDEHNLPLAHQIAELAENQPVAGRVRISPDDFPDGPRRLPSNPEKPLIIPNLKTDRQGTFEFISWWEREKVENAKVMVVGAGALGNEVIKNLVLMGIGHIFIVDFDTIELANLSRSVLFRESDSGRKKAEVAAARAKEINPNIHVQYVHGDVTTDIGLGVFRRMDVIIGCLDNREARLAINRFAYWIDKPWVDGAIQEFFGLARVFVPGQGACFECSLTEQARRDLALRYSCPLLARENVLLGKVPTTPTIASIIAAIQSQEALKLLHGKPVKPGQVIHFNGMTNEMHTTAYTPVEDCESHWTYGDITELPLRADTTTLGDLLKIARRDLGPDAVIELDQELVLSLNCPQCGTHEEILEPISSVGFNRAHCPACGLLRETELSHTITGEENFLSRTLASLGVPALHIVRAFNASEYRFYELSGDLEDALHFNHFEKPAYETPLKLSGRIKLGEKVVLKSRPKIKLHDPDVKISTPVEKEEKITIKVKDKKSS</sequence>
<name>A0A347ZRA3_9CHLR</name>
<evidence type="ECO:0000313" key="5">
    <source>
        <dbReference type="EMBL" id="REG11612.1"/>
    </source>
</evidence>
<accession>A0A347ZRA3</accession>
<keyword evidence="2" id="KW-0238">DNA-binding</keyword>
<dbReference type="InterPro" id="IPR045886">
    <property type="entry name" value="ThiF/MoeB/HesA"/>
</dbReference>
<dbReference type="PROSITE" id="PS50949">
    <property type="entry name" value="HTH_GNTR"/>
    <property type="match status" value="1"/>
</dbReference>
<proteinExistence type="predicted"/>
<dbReference type="OrthoDB" id="149756at2"/>
<dbReference type="PANTHER" id="PTHR10953:SF102">
    <property type="entry name" value="ADENYLYLTRANSFERASE AND SULFURTRANSFERASE MOCS3"/>
    <property type="match status" value="1"/>
</dbReference>
<dbReference type="SMART" id="SM00345">
    <property type="entry name" value="HTH_GNTR"/>
    <property type="match status" value="1"/>
</dbReference>
<dbReference type="InterPro" id="IPR036390">
    <property type="entry name" value="WH_DNA-bd_sf"/>
</dbReference>
<dbReference type="PRINTS" id="PR00035">
    <property type="entry name" value="HTHGNTR"/>
</dbReference>
<dbReference type="GO" id="GO:0016779">
    <property type="term" value="F:nucleotidyltransferase activity"/>
    <property type="evidence" value="ECO:0007669"/>
    <property type="project" value="UniProtKB-KW"/>
</dbReference>
<dbReference type="Proteomes" id="UP000256388">
    <property type="component" value="Unassembled WGS sequence"/>
</dbReference>
<dbReference type="EMBL" id="QUMS01000001">
    <property type="protein sequence ID" value="REG11612.1"/>
    <property type="molecule type" value="Genomic_DNA"/>
</dbReference>
<evidence type="ECO:0000259" key="4">
    <source>
        <dbReference type="PROSITE" id="PS50949"/>
    </source>
</evidence>
<dbReference type="SUPFAM" id="SSF46785">
    <property type="entry name" value="Winged helix' DNA-binding domain"/>
    <property type="match status" value="1"/>
</dbReference>
<dbReference type="Gene3D" id="3.40.50.720">
    <property type="entry name" value="NAD(P)-binding Rossmann-like Domain"/>
    <property type="match status" value="1"/>
</dbReference>
<dbReference type="InterPro" id="IPR036388">
    <property type="entry name" value="WH-like_DNA-bd_sf"/>
</dbReference>
<dbReference type="InterPro" id="IPR000594">
    <property type="entry name" value="ThiF_NAD_FAD-bd"/>
</dbReference>
<feature type="domain" description="HTH gntR-type" evidence="4">
    <location>
        <begin position="7"/>
        <end position="75"/>
    </location>
</feature>
<keyword evidence="5" id="KW-0808">Transferase</keyword>
<dbReference type="GO" id="GO:0032446">
    <property type="term" value="P:protein modification by small protein conjugation"/>
    <property type="evidence" value="ECO:0007669"/>
    <property type="project" value="TreeGrafter"/>
</dbReference>
<dbReference type="InterPro" id="IPR035985">
    <property type="entry name" value="Ubiquitin-activating_enz"/>
</dbReference>
<dbReference type="SUPFAM" id="SSF69572">
    <property type="entry name" value="Activating enzymes of the ubiquitin-like proteins"/>
    <property type="match status" value="1"/>
</dbReference>
<dbReference type="AlphaFoldDB" id="A0A347ZRA3"/>
<dbReference type="CDD" id="cd00757">
    <property type="entry name" value="ThiF_MoeB_HesA_family"/>
    <property type="match status" value="1"/>
</dbReference>
<dbReference type="GO" id="GO:0003700">
    <property type="term" value="F:DNA-binding transcription factor activity"/>
    <property type="evidence" value="ECO:0007669"/>
    <property type="project" value="InterPro"/>
</dbReference>
<keyword evidence="3" id="KW-0804">Transcription</keyword>
<dbReference type="GO" id="GO:0008641">
    <property type="term" value="F:ubiquitin-like modifier activating enzyme activity"/>
    <property type="evidence" value="ECO:0007669"/>
    <property type="project" value="InterPro"/>
</dbReference>
<reference evidence="5 6" key="1">
    <citation type="submission" date="2018-08" db="EMBL/GenBank/DDBJ databases">
        <title>Genomic Encyclopedia of Type Strains, Phase IV (KMG-IV): sequencing the most valuable type-strain genomes for metagenomic binning, comparative biology and taxonomic classification.</title>
        <authorList>
            <person name="Goeker M."/>
        </authorList>
    </citation>
    <scope>NUCLEOTIDE SEQUENCE [LARGE SCALE GENOMIC DNA]</scope>
    <source>
        <strain evidence="5 6">DSM 23923</strain>
    </source>
</reference>
<organism evidence="5 6">
    <name type="scientific">Pelolinea submarina</name>
    <dbReference type="NCBI Taxonomy" id="913107"/>
    <lineage>
        <taxon>Bacteria</taxon>
        <taxon>Bacillati</taxon>
        <taxon>Chloroflexota</taxon>
        <taxon>Anaerolineae</taxon>
        <taxon>Anaerolineales</taxon>
        <taxon>Anaerolineaceae</taxon>
        <taxon>Pelolinea</taxon>
    </lineage>
</organism>
<keyword evidence="6" id="KW-1185">Reference proteome</keyword>